<protein>
    <submittedName>
        <fullName evidence="1">Uncharacterized protein</fullName>
    </submittedName>
</protein>
<organism evidence="1 2">
    <name type="scientific">Psilocybe cf. subviscida</name>
    <dbReference type="NCBI Taxonomy" id="2480587"/>
    <lineage>
        <taxon>Eukaryota</taxon>
        <taxon>Fungi</taxon>
        <taxon>Dikarya</taxon>
        <taxon>Basidiomycota</taxon>
        <taxon>Agaricomycotina</taxon>
        <taxon>Agaricomycetes</taxon>
        <taxon>Agaricomycetidae</taxon>
        <taxon>Agaricales</taxon>
        <taxon>Agaricineae</taxon>
        <taxon>Strophariaceae</taxon>
        <taxon>Psilocybe</taxon>
    </lineage>
</organism>
<dbReference type="OrthoDB" id="3232644at2759"/>
<reference evidence="1 2" key="1">
    <citation type="journal article" date="2020" name="ISME J.">
        <title>Uncovering the hidden diversity of litter-decomposition mechanisms in mushroom-forming fungi.</title>
        <authorList>
            <person name="Floudas D."/>
            <person name="Bentzer J."/>
            <person name="Ahren D."/>
            <person name="Johansson T."/>
            <person name="Persson P."/>
            <person name="Tunlid A."/>
        </authorList>
    </citation>
    <scope>NUCLEOTIDE SEQUENCE [LARGE SCALE GENOMIC DNA]</scope>
    <source>
        <strain evidence="1 2">CBS 101986</strain>
    </source>
</reference>
<sequence>MPGLGWWTHRLDVNLRDYLDAPEDTEEVVARVLTHMPNLRILTFSDTQTLIRGVYVTRSPAVLQALDCCQDTLESIHFYLPPDPSCGDWTEFLENHPEIQSINGNLPILRNSQIILDKLTTMHVSSYSFEADSYYPWHLDLPSLRAITYGLGAYGTPSVTNKDFFERVGPQLTILQVSFVQAAWYAPTTLANSLRLVFTNVLETCHNLEQVNFVFHSWGSLSLYAPIFPPKVHKLGIRIVTPQVSKSMTLAMFTSSLRVIARQNPSLKAIQFLSRRNVQALHHCHCQLHEGLRVLKATGVDVLDDGGAVM</sequence>
<gene>
    <name evidence="1" type="ORF">D9619_010267</name>
</gene>
<evidence type="ECO:0000313" key="1">
    <source>
        <dbReference type="EMBL" id="KAF5309965.1"/>
    </source>
</evidence>
<dbReference type="Proteomes" id="UP000567179">
    <property type="component" value="Unassembled WGS sequence"/>
</dbReference>
<accession>A0A8H5AS04</accession>
<dbReference type="EMBL" id="JAACJJ010000058">
    <property type="protein sequence ID" value="KAF5309965.1"/>
    <property type="molecule type" value="Genomic_DNA"/>
</dbReference>
<dbReference type="AlphaFoldDB" id="A0A8H5AS04"/>
<comment type="caution">
    <text evidence="1">The sequence shown here is derived from an EMBL/GenBank/DDBJ whole genome shotgun (WGS) entry which is preliminary data.</text>
</comment>
<proteinExistence type="predicted"/>
<dbReference type="Gene3D" id="3.80.10.10">
    <property type="entry name" value="Ribonuclease Inhibitor"/>
    <property type="match status" value="1"/>
</dbReference>
<name>A0A8H5AS04_9AGAR</name>
<dbReference type="InterPro" id="IPR032675">
    <property type="entry name" value="LRR_dom_sf"/>
</dbReference>
<evidence type="ECO:0000313" key="2">
    <source>
        <dbReference type="Proteomes" id="UP000567179"/>
    </source>
</evidence>
<keyword evidence="2" id="KW-1185">Reference proteome</keyword>